<evidence type="ECO:0000313" key="12">
    <source>
        <dbReference type="EMBL" id="KAL1509228.1"/>
    </source>
</evidence>
<protein>
    <recommendedName>
        <fullName evidence="11">C2H2-type domain-containing protein</fullName>
    </recommendedName>
</protein>
<dbReference type="PANTHER" id="PTHR23235:SF176">
    <property type="entry name" value="C2H2-TYPE DOMAIN-CONTAINING PROTEIN"/>
    <property type="match status" value="1"/>
</dbReference>
<comment type="caution">
    <text evidence="12">The sequence shown here is derived from an EMBL/GenBank/DDBJ whole genome shotgun (WGS) entry which is preliminary data.</text>
</comment>
<evidence type="ECO:0000313" key="13">
    <source>
        <dbReference type="Proteomes" id="UP001566132"/>
    </source>
</evidence>
<dbReference type="PANTHER" id="PTHR23235">
    <property type="entry name" value="KRUEPPEL-LIKE TRANSCRIPTION FACTOR"/>
    <property type="match status" value="1"/>
</dbReference>
<feature type="domain" description="C2H2-type" evidence="11">
    <location>
        <begin position="189"/>
        <end position="218"/>
    </location>
</feature>
<evidence type="ECO:0000256" key="10">
    <source>
        <dbReference type="PROSITE-ProRule" id="PRU00042"/>
    </source>
</evidence>
<keyword evidence="9" id="KW-0539">Nucleus</keyword>
<dbReference type="InterPro" id="IPR013087">
    <property type="entry name" value="Znf_C2H2_type"/>
</dbReference>
<keyword evidence="3" id="KW-0677">Repeat</keyword>
<feature type="domain" description="C2H2-type" evidence="11">
    <location>
        <begin position="219"/>
        <end position="246"/>
    </location>
</feature>
<keyword evidence="5" id="KW-0862">Zinc</keyword>
<dbReference type="InterPro" id="IPR036236">
    <property type="entry name" value="Znf_C2H2_sf"/>
</dbReference>
<sequence>MDDEEQEVSLFTLIHNEDMEINDESSSDNGIIYLTVNDEVLKPDFDEPISYLVQENDGLDASSVLASGIKIVTLGDQQYYCIPTLGEPVIEPHLLDGCEEFESKKEDTTKIDGLAINNLKESHLEGLEDEIVNILEPYEMAMVNDVQEDKQIVEKTKKFKCLYQGCEKSYSTSQHLTVHMRNHVNSKPFPCHYEGCGKEFATNYSLTAHIRMHTGEKPFNCQMCTKSFKTSGDLMKHRRTHTGEKPFCCPIEGCGKSFTTSNIRRVHVRSHTGERPYVCDYPNCGKAFASSTNYKNHARIHSGEKPYCCTVKGCDKKFTEYSSLYKHQSVHRVDKLFECEFCKQKFKSEPSLTMHRKMKHFMGSNEIQVLNLGYIDLASSN</sequence>
<feature type="domain" description="C2H2-type" evidence="11">
    <location>
        <begin position="307"/>
        <end position="336"/>
    </location>
</feature>
<dbReference type="GO" id="GO:0005634">
    <property type="term" value="C:nucleus"/>
    <property type="evidence" value="ECO:0007669"/>
    <property type="project" value="UniProtKB-SubCell"/>
</dbReference>
<dbReference type="Gene3D" id="3.30.160.60">
    <property type="entry name" value="Classic Zinc Finger"/>
    <property type="match status" value="6"/>
</dbReference>
<dbReference type="GO" id="GO:0003677">
    <property type="term" value="F:DNA binding"/>
    <property type="evidence" value="ECO:0007669"/>
    <property type="project" value="UniProtKB-KW"/>
</dbReference>
<evidence type="ECO:0000256" key="3">
    <source>
        <dbReference type="ARBA" id="ARBA00022737"/>
    </source>
</evidence>
<evidence type="ECO:0000256" key="5">
    <source>
        <dbReference type="ARBA" id="ARBA00022833"/>
    </source>
</evidence>
<comment type="subcellular location">
    <subcellularLocation>
        <location evidence="1">Nucleus</location>
    </subcellularLocation>
</comment>
<keyword evidence="8" id="KW-0804">Transcription</keyword>
<evidence type="ECO:0000256" key="9">
    <source>
        <dbReference type="ARBA" id="ARBA00023242"/>
    </source>
</evidence>
<gene>
    <name evidence="12" type="ORF">ABEB36_003997</name>
</gene>
<reference evidence="12 13" key="1">
    <citation type="submission" date="2024-05" db="EMBL/GenBank/DDBJ databases">
        <title>Genetic variation in Jamaican populations of the coffee berry borer (Hypothenemus hampei).</title>
        <authorList>
            <person name="Errbii M."/>
            <person name="Myrie A."/>
        </authorList>
    </citation>
    <scope>NUCLEOTIDE SEQUENCE [LARGE SCALE GENOMIC DNA]</scope>
    <source>
        <strain evidence="12">JA-Hopewell-2020-01-JO</strain>
        <tissue evidence="12">Whole body</tissue>
    </source>
</reference>
<keyword evidence="7" id="KW-0238">DNA-binding</keyword>
<dbReference type="GO" id="GO:0008270">
    <property type="term" value="F:zinc ion binding"/>
    <property type="evidence" value="ECO:0007669"/>
    <property type="project" value="UniProtKB-KW"/>
</dbReference>
<dbReference type="FunFam" id="3.30.160.60:FF:001102">
    <property type="entry name" value="Transcription factor IIIA"/>
    <property type="match status" value="1"/>
</dbReference>
<evidence type="ECO:0000256" key="4">
    <source>
        <dbReference type="ARBA" id="ARBA00022771"/>
    </source>
</evidence>
<evidence type="ECO:0000256" key="1">
    <source>
        <dbReference type="ARBA" id="ARBA00004123"/>
    </source>
</evidence>
<feature type="domain" description="C2H2-type" evidence="11">
    <location>
        <begin position="277"/>
        <end position="306"/>
    </location>
</feature>
<keyword evidence="2" id="KW-0479">Metal-binding</keyword>
<feature type="domain" description="C2H2-type" evidence="11">
    <location>
        <begin position="337"/>
        <end position="360"/>
    </location>
</feature>
<dbReference type="Proteomes" id="UP001566132">
    <property type="component" value="Unassembled WGS sequence"/>
</dbReference>
<name>A0ABD1F1U8_HYPHA</name>
<dbReference type="EMBL" id="JBDJPC010000003">
    <property type="protein sequence ID" value="KAL1509228.1"/>
    <property type="molecule type" value="Genomic_DNA"/>
</dbReference>
<evidence type="ECO:0000256" key="6">
    <source>
        <dbReference type="ARBA" id="ARBA00023015"/>
    </source>
</evidence>
<keyword evidence="13" id="KW-1185">Reference proteome</keyword>
<dbReference type="FunFam" id="3.30.160.60:FF:000125">
    <property type="entry name" value="Putative zinc finger protein 143"/>
    <property type="match status" value="2"/>
</dbReference>
<feature type="domain" description="C2H2-type" evidence="11">
    <location>
        <begin position="159"/>
        <end position="188"/>
    </location>
</feature>
<keyword evidence="6" id="KW-0805">Transcription regulation</keyword>
<dbReference type="AlphaFoldDB" id="A0ABD1F1U8"/>
<feature type="domain" description="C2H2-type" evidence="11">
    <location>
        <begin position="247"/>
        <end position="276"/>
    </location>
</feature>
<evidence type="ECO:0000256" key="7">
    <source>
        <dbReference type="ARBA" id="ARBA00023125"/>
    </source>
</evidence>
<dbReference type="FunFam" id="3.30.160.60:FF:002343">
    <property type="entry name" value="Zinc finger protein 33A"/>
    <property type="match status" value="1"/>
</dbReference>
<dbReference type="Pfam" id="PF00096">
    <property type="entry name" value="zf-C2H2"/>
    <property type="match status" value="4"/>
</dbReference>
<evidence type="ECO:0000256" key="2">
    <source>
        <dbReference type="ARBA" id="ARBA00022723"/>
    </source>
</evidence>
<dbReference type="GO" id="GO:0006355">
    <property type="term" value="P:regulation of DNA-templated transcription"/>
    <property type="evidence" value="ECO:0007669"/>
    <property type="project" value="UniProtKB-ARBA"/>
</dbReference>
<evidence type="ECO:0000256" key="8">
    <source>
        <dbReference type="ARBA" id="ARBA00023163"/>
    </source>
</evidence>
<organism evidence="12 13">
    <name type="scientific">Hypothenemus hampei</name>
    <name type="common">Coffee berry borer</name>
    <dbReference type="NCBI Taxonomy" id="57062"/>
    <lineage>
        <taxon>Eukaryota</taxon>
        <taxon>Metazoa</taxon>
        <taxon>Ecdysozoa</taxon>
        <taxon>Arthropoda</taxon>
        <taxon>Hexapoda</taxon>
        <taxon>Insecta</taxon>
        <taxon>Pterygota</taxon>
        <taxon>Neoptera</taxon>
        <taxon>Endopterygota</taxon>
        <taxon>Coleoptera</taxon>
        <taxon>Polyphaga</taxon>
        <taxon>Cucujiformia</taxon>
        <taxon>Curculionidae</taxon>
        <taxon>Scolytinae</taxon>
        <taxon>Hypothenemus</taxon>
    </lineage>
</organism>
<accession>A0ABD1F1U8</accession>
<evidence type="ECO:0000259" key="11">
    <source>
        <dbReference type="PROSITE" id="PS50157"/>
    </source>
</evidence>
<dbReference type="SUPFAM" id="SSF57667">
    <property type="entry name" value="beta-beta-alpha zinc fingers"/>
    <property type="match status" value="3"/>
</dbReference>
<dbReference type="SMART" id="SM00355">
    <property type="entry name" value="ZnF_C2H2"/>
    <property type="match status" value="7"/>
</dbReference>
<dbReference type="PROSITE" id="PS50157">
    <property type="entry name" value="ZINC_FINGER_C2H2_2"/>
    <property type="match status" value="7"/>
</dbReference>
<dbReference type="FunFam" id="3.30.160.60:FF:000071">
    <property type="entry name" value="Putative zinc finger protein 143"/>
    <property type="match status" value="1"/>
</dbReference>
<dbReference type="PROSITE" id="PS00028">
    <property type="entry name" value="ZINC_FINGER_C2H2_1"/>
    <property type="match status" value="7"/>
</dbReference>
<proteinExistence type="predicted"/>
<keyword evidence="4 10" id="KW-0863">Zinc-finger</keyword>